<dbReference type="EMBL" id="HBUF01031593">
    <property type="protein sequence ID" value="CAG6614920.1"/>
    <property type="molecule type" value="Transcribed_RNA"/>
</dbReference>
<dbReference type="AlphaFoldDB" id="A0A8D8LRN5"/>
<reference evidence="1" key="1">
    <citation type="submission" date="2021-05" db="EMBL/GenBank/DDBJ databases">
        <authorList>
            <person name="Alioto T."/>
            <person name="Alioto T."/>
            <person name="Gomez Garrido J."/>
        </authorList>
    </citation>
    <scope>NUCLEOTIDE SEQUENCE</scope>
</reference>
<dbReference type="EMBL" id="HBUF01031591">
    <property type="protein sequence ID" value="CAG6614914.1"/>
    <property type="molecule type" value="Transcribed_RNA"/>
</dbReference>
<sequence>MGPLMRPCVNDGCSWAPSIRSRGIITKTVPRLKTPPTTVLKSLPQLVKRIKPDTSCFPIFTPSSTELPFSARQSHAHSCSSSLGTRTHGLWTVSSCGAPRY</sequence>
<dbReference type="EMBL" id="HBUF01031590">
    <property type="protein sequence ID" value="CAG6614910.1"/>
    <property type="molecule type" value="Transcribed_RNA"/>
</dbReference>
<dbReference type="EMBL" id="HBUF01031595">
    <property type="protein sequence ID" value="CAG6614926.1"/>
    <property type="molecule type" value="Transcribed_RNA"/>
</dbReference>
<dbReference type="EMBL" id="HBUF01031594">
    <property type="protein sequence ID" value="CAG6614923.1"/>
    <property type="molecule type" value="Transcribed_RNA"/>
</dbReference>
<evidence type="ECO:0000313" key="1">
    <source>
        <dbReference type="EMBL" id="CAG6614910.1"/>
    </source>
</evidence>
<organism evidence="1">
    <name type="scientific">Cacopsylla melanoneura</name>
    <dbReference type="NCBI Taxonomy" id="428564"/>
    <lineage>
        <taxon>Eukaryota</taxon>
        <taxon>Metazoa</taxon>
        <taxon>Ecdysozoa</taxon>
        <taxon>Arthropoda</taxon>
        <taxon>Hexapoda</taxon>
        <taxon>Insecta</taxon>
        <taxon>Pterygota</taxon>
        <taxon>Neoptera</taxon>
        <taxon>Paraneoptera</taxon>
        <taxon>Hemiptera</taxon>
        <taxon>Sternorrhyncha</taxon>
        <taxon>Psylloidea</taxon>
        <taxon>Psyllidae</taxon>
        <taxon>Psyllinae</taxon>
        <taxon>Cacopsylla</taxon>
    </lineage>
</organism>
<protein>
    <submittedName>
        <fullName evidence="1">Uncharacterized protein</fullName>
    </submittedName>
</protein>
<dbReference type="EMBL" id="HBUF01031592">
    <property type="protein sequence ID" value="CAG6614917.1"/>
    <property type="molecule type" value="Transcribed_RNA"/>
</dbReference>
<name>A0A8D8LRN5_9HEMI</name>
<accession>A0A8D8LRN5</accession>
<proteinExistence type="predicted"/>